<keyword evidence="7" id="KW-0067">ATP-binding</keyword>
<dbReference type="Gene3D" id="3.30.565.10">
    <property type="entry name" value="Histidine kinase-like ATPase, C-terminal domain"/>
    <property type="match status" value="1"/>
</dbReference>
<dbReference type="GO" id="GO:0016020">
    <property type="term" value="C:membrane"/>
    <property type="evidence" value="ECO:0007669"/>
    <property type="project" value="InterPro"/>
</dbReference>
<feature type="transmembrane region" description="Helical" evidence="9">
    <location>
        <begin position="97"/>
        <end position="114"/>
    </location>
</feature>
<dbReference type="Pfam" id="PF07730">
    <property type="entry name" value="HisKA_3"/>
    <property type="match status" value="1"/>
</dbReference>
<dbReference type="InterPro" id="IPR036890">
    <property type="entry name" value="HATPase_C_sf"/>
</dbReference>
<evidence type="ECO:0000256" key="1">
    <source>
        <dbReference type="ARBA" id="ARBA00000085"/>
    </source>
</evidence>
<evidence type="ECO:0000256" key="2">
    <source>
        <dbReference type="ARBA" id="ARBA00012438"/>
    </source>
</evidence>
<protein>
    <recommendedName>
        <fullName evidence="2">histidine kinase</fullName>
        <ecNumber evidence="2">2.7.13.3</ecNumber>
    </recommendedName>
</protein>
<keyword evidence="9" id="KW-0472">Membrane</keyword>
<dbReference type="GO" id="GO:0005524">
    <property type="term" value="F:ATP binding"/>
    <property type="evidence" value="ECO:0007669"/>
    <property type="project" value="UniProtKB-KW"/>
</dbReference>
<dbReference type="EC" id="2.7.13.3" evidence="2"/>
<dbReference type="InterPro" id="IPR011712">
    <property type="entry name" value="Sig_transdc_His_kin_sub3_dim/P"/>
</dbReference>
<keyword evidence="9" id="KW-1133">Transmembrane helix</keyword>
<feature type="transmembrane region" description="Helical" evidence="9">
    <location>
        <begin position="76"/>
        <end position="92"/>
    </location>
</feature>
<feature type="transmembrane region" description="Helical" evidence="9">
    <location>
        <begin position="126"/>
        <end position="146"/>
    </location>
</feature>
<sequence length="376" mass="40656">MPTATASKSSFTWLAVTGVVSLAILSLIAESSALTFGGAVLALVGIMLTPLVAFYPVWGATAYVGLLGLGCWHTEWRSLLLLVWSFMVVGILSYRRGWVWATIYGVVMMVLSMLDPHRNGEATFAPLPALFLGSLYVVSTIVGMSVRRSAAEKRALKAQAQRQRQALATALHDSVAATLTSVVMRSEALALRSGGEGSVADNATAIAEDARQAMGEVRELLRVMKDENHQLRPSGEFYLPQEIYAVGTGLEELGAYLRSHGFVCTPRLSLSPKLAARAVPTDIGQIFTELAANLIKYAQPHSTIGLMAIEREDTIHIELRSTTASAQPPRYLSTEIGLEDIAKRIAHVGGSYQGGPQGKMWVTRIQLPHSALRRGR</sequence>
<dbReference type="GO" id="GO:0046983">
    <property type="term" value="F:protein dimerization activity"/>
    <property type="evidence" value="ECO:0007669"/>
    <property type="project" value="InterPro"/>
</dbReference>
<evidence type="ECO:0000256" key="9">
    <source>
        <dbReference type="SAM" id="Phobius"/>
    </source>
</evidence>
<keyword evidence="12" id="KW-1185">Reference proteome</keyword>
<evidence type="ECO:0000256" key="8">
    <source>
        <dbReference type="ARBA" id="ARBA00023012"/>
    </source>
</evidence>
<reference evidence="11 12" key="1">
    <citation type="submission" date="2020-11" db="EMBL/GenBank/DDBJ databases">
        <title>Corynebacterium sp. ZJ-599.</title>
        <authorList>
            <person name="Zhou J."/>
        </authorList>
    </citation>
    <scope>NUCLEOTIDE SEQUENCE [LARGE SCALE GENOMIC DNA]</scope>
    <source>
        <strain evidence="11 12">ZJ-599</strain>
    </source>
</reference>
<dbReference type="PANTHER" id="PTHR24421">
    <property type="entry name" value="NITRATE/NITRITE SENSOR PROTEIN NARX-RELATED"/>
    <property type="match status" value="1"/>
</dbReference>
<keyword evidence="8" id="KW-0902">Two-component regulatory system</keyword>
<dbReference type="Proteomes" id="UP000594681">
    <property type="component" value="Chromosome"/>
</dbReference>
<evidence type="ECO:0000256" key="5">
    <source>
        <dbReference type="ARBA" id="ARBA00022741"/>
    </source>
</evidence>
<evidence type="ECO:0000256" key="6">
    <source>
        <dbReference type="ARBA" id="ARBA00022777"/>
    </source>
</evidence>
<keyword evidence="9" id="KW-0812">Transmembrane</keyword>
<dbReference type="GO" id="GO:0000155">
    <property type="term" value="F:phosphorelay sensor kinase activity"/>
    <property type="evidence" value="ECO:0007669"/>
    <property type="project" value="InterPro"/>
</dbReference>
<evidence type="ECO:0000256" key="7">
    <source>
        <dbReference type="ARBA" id="ARBA00022840"/>
    </source>
</evidence>
<evidence type="ECO:0000256" key="3">
    <source>
        <dbReference type="ARBA" id="ARBA00022553"/>
    </source>
</evidence>
<feature type="transmembrane region" description="Helical" evidence="9">
    <location>
        <begin position="36"/>
        <end position="56"/>
    </location>
</feature>
<keyword evidence="5" id="KW-0547">Nucleotide-binding</keyword>
<dbReference type="PANTHER" id="PTHR24421:SF10">
    <property type="entry name" value="NITRATE_NITRITE SENSOR PROTEIN NARQ"/>
    <property type="match status" value="1"/>
</dbReference>
<feature type="domain" description="Signal transduction histidine kinase subgroup 3 dimerisation and phosphoacceptor" evidence="10">
    <location>
        <begin position="164"/>
        <end position="226"/>
    </location>
</feature>
<evidence type="ECO:0000313" key="12">
    <source>
        <dbReference type="Proteomes" id="UP000594681"/>
    </source>
</evidence>
<keyword evidence="6" id="KW-0418">Kinase</keyword>
<evidence type="ECO:0000259" key="10">
    <source>
        <dbReference type="Pfam" id="PF07730"/>
    </source>
</evidence>
<name>A0A7T0KGL1_9CORY</name>
<dbReference type="RefSeq" id="WP_165008010.1">
    <property type="nucleotide sequence ID" value="NZ_CP064954.1"/>
</dbReference>
<keyword evidence="4" id="KW-0808">Transferase</keyword>
<keyword evidence="3" id="KW-0597">Phosphoprotein</keyword>
<proteinExistence type="predicted"/>
<organism evidence="11 12">
    <name type="scientific">Corynebacterium lizhenjunii</name>
    <dbReference type="NCBI Taxonomy" id="2709394"/>
    <lineage>
        <taxon>Bacteria</taxon>
        <taxon>Bacillati</taxon>
        <taxon>Actinomycetota</taxon>
        <taxon>Actinomycetes</taxon>
        <taxon>Mycobacteriales</taxon>
        <taxon>Corynebacteriaceae</taxon>
        <taxon>Corynebacterium</taxon>
    </lineage>
</organism>
<accession>A0A7T0KGL1</accession>
<dbReference type="EMBL" id="CP064954">
    <property type="protein sequence ID" value="QPK80167.1"/>
    <property type="molecule type" value="Genomic_DNA"/>
</dbReference>
<feature type="transmembrane region" description="Helical" evidence="9">
    <location>
        <begin position="12"/>
        <end position="29"/>
    </location>
</feature>
<evidence type="ECO:0000256" key="4">
    <source>
        <dbReference type="ARBA" id="ARBA00022679"/>
    </source>
</evidence>
<dbReference type="AlphaFoldDB" id="A0A7T0KGL1"/>
<dbReference type="KEGG" id="cliz:G7Y31_05695"/>
<evidence type="ECO:0000313" key="11">
    <source>
        <dbReference type="EMBL" id="QPK80167.1"/>
    </source>
</evidence>
<gene>
    <name evidence="11" type="ORF">G7Y31_05695</name>
</gene>
<comment type="catalytic activity">
    <reaction evidence="1">
        <text>ATP + protein L-histidine = ADP + protein N-phospho-L-histidine.</text>
        <dbReference type="EC" id="2.7.13.3"/>
    </reaction>
</comment>
<dbReference type="InterPro" id="IPR050482">
    <property type="entry name" value="Sensor_HK_TwoCompSys"/>
</dbReference>
<dbReference type="Gene3D" id="1.20.5.1930">
    <property type="match status" value="1"/>
</dbReference>